<accession>A0ABV9E7G5</accession>
<comment type="caution">
    <text evidence="6">The sequence shown here is derived from an EMBL/GenBank/DDBJ whole genome shotgun (WGS) entry which is preliminary data.</text>
</comment>
<keyword evidence="7" id="KW-1185">Reference proteome</keyword>
<sequence>MSDIAPVWRPTVAVVGGGYGGARVAKALDDVAEVVLVEPKDAFVHNVAALRALVAPEWLPRIYFPYDNLLARGRVVRDHAVSVDSKRVVTGSGEEIAADYIVLATGSAYPFPGKADAVDTDAAHARYRASHEALAQAGRVLLLGAGPVGLELAGEIKAVWPDKHVTIADMADDILAGPFKPELRAELRRQLDALGVELLLGSPLREAPPTAPGTAGTFTVTTGAGSEVTADIWYRCYGVTPLTGYLADDLVAALTPASFVEVTPELRVTGHDTIFALGDITTLGPPMAGHASQQSEVVAANIRALISGEGELAEYVPMGPAIAVPLGPKGGAGEFPGQDGVVPGSVVADVKGRHMLVDPLVELFGVTR</sequence>
<organism evidence="6 7">
    <name type="scientific">Sphaerisporangium corydalis</name>
    <dbReference type="NCBI Taxonomy" id="1441875"/>
    <lineage>
        <taxon>Bacteria</taxon>
        <taxon>Bacillati</taxon>
        <taxon>Actinomycetota</taxon>
        <taxon>Actinomycetes</taxon>
        <taxon>Streptosporangiales</taxon>
        <taxon>Streptosporangiaceae</taxon>
        <taxon>Sphaerisporangium</taxon>
    </lineage>
</organism>
<dbReference type="EMBL" id="JBHSFN010000002">
    <property type="protein sequence ID" value="MFC4585218.1"/>
    <property type="molecule type" value="Genomic_DNA"/>
</dbReference>
<dbReference type="PRINTS" id="PR00368">
    <property type="entry name" value="FADPNR"/>
</dbReference>
<keyword evidence="3" id="KW-0274">FAD</keyword>
<dbReference type="PANTHER" id="PTHR43735">
    <property type="entry name" value="APOPTOSIS-INDUCING FACTOR 1"/>
    <property type="match status" value="1"/>
</dbReference>
<protein>
    <submittedName>
        <fullName evidence="6">NAD(P)/FAD-dependent oxidoreductase</fullName>
        <ecNumber evidence="6">1.6.5.-</ecNumber>
    </submittedName>
</protein>
<evidence type="ECO:0000256" key="1">
    <source>
        <dbReference type="ARBA" id="ARBA00006442"/>
    </source>
</evidence>
<dbReference type="Proteomes" id="UP001595891">
    <property type="component" value="Unassembled WGS sequence"/>
</dbReference>
<dbReference type="InterPro" id="IPR023753">
    <property type="entry name" value="FAD/NAD-binding_dom"/>
</dbReference>
<proteinExistence type="inferred from homology"/>
<dbReference type="PANTHER" id="PTHR43735:SF3">
    <property type="entry name" value="FERROPTOSIS SUPPRESSOR PROTEIN 1"/>
    <property type="match status" value="1"/>
</dbReference>
<evidence type="ECO:0000313" key="7">
    <source>
        <dbReference type="Proteomes" id="UP001595891"/>
    </source>
</evidence>
<dbReference type="SUPFAM" id="SSF51905">
    <property type="entry name" value="FAD/NAD(P)-binding domain"/>
    <property type="match status" value="1"/>
</dbReference>
<name>A0ABV9E7G5_9ACTN</name>
<gene>
    <name evidence="6" type="ORF">ACFO8L_04000</name>
</gene>
<dbReference type="RefSeq" id="WP_262850550.1">
    <property type="nucleotide sequence ID" value="NZ_JANZYP010000109.1"/>
</dbReference>
<reference evidence="7" key="1">
    <citation type="journal article" date="2019" name="Int. J. Syst. Evol. Microbiol.">
        <title>The Global Catalogue of Microorganisms (GCM) 10K type strain sequencing project: providing services to taxonomists for standard genome sequencing and annotation.</title>
        <authorList>
            <consortium name="The Broad Institute Genomics Platform"/>
            <consortium name="The Broad Institute Genome Sequencing Center for Infectious Disease"/>
            <person name="Wu L."/>
            <person name="Ma J."/>
        </authorList>
    </citation>
    <scope>NUCLEOTIDE SEQUENCE [LARGE SCALE GENOMIC DNA]</scope>
    <source>
        <strain evidence="7">CCUG 49560</strain>
    </source>
</reference>
<dbReference type="Gene3D" id="3.50.50.100">
    <property type="match status" value="1"/>
</dbReference>
<dbReference type="InterPro" id="IPR036188">
    <property type="entry name" value="FAD/NAD-bd_sf"/>
</dbReference>
<keyword evidence="2" id="KW-0285">Flavoprotein</keyword>
<dbReference type="Pfam" id="PF07992">
    <property type="entry name" value="Pyr_redox_2"/>
    <property type="match status" value="1"/>
</dbReference>
<evidence type="ECO:0000256" key="3">
    <source>
        <dbReference type="ARBA" id="ARBA00022827"/>
    </source>
</evidence>
<dbReference type="GO" id="GO:0016491">
    <property type="term" value="F:oxidoreductase activity"/>
    <property type="evidence" value="ECO:0007669"/>
    <property type="project" value="UniProtKB-KW"/>
</dbReference>
<evidence type="ECO:0000256" key="4">
    <source>
        <dbReference type="ARBA" id="ARBA00023002"/>
    </source>
</evidence>
<evidence type="ECO:0000256" key="2">
    <source>
        <dbReference type="ARBA" id="ARBA00022630"/>
    </source>
</evidence>
<keyword evidence="4 6" id="KW-0560">Oxidoreductase</keyword>
<feature type="domain" description="FAD/NAD(P)-binding" evidence="5">
    <location>
        <begin position="11"/>
        <end position="294"/>
    </location>
</feature>
<evidence type="ECO:0000259" key="5">
    <source>
        <dbReference type="Pfam" id="PF07992"/>
    </source>
</evidence>
<dbReference type="EC" id="1.6.5.-" evidence="6"/>
<evidence type="ECO:0000313" key="6">
    <source>
        <dbReference type="EMBL" id="MFC4585218.1"/>
    </source>
</evidence>
<comment type="similarity">
    <text evidence="1">Belongs to the FAD-dependent oxidoreductase family.</text>
</comment>